<dbReference type="GO" id="GO:0009055">
    <property type="term" value="F:electron transfer activity"/>
    <property type="evidence" value="ECO:0007669"/>
    <property type="project" value="InterPro"/>
</dbReference>
<dbReference type="PROSITE" id="PS51009">
    <property type="entry name" value="CYTCII"/>
    <property type="match status" value="1"/>
</dbReference>
<evidence type="ECO:0000256" key="4">
    <source>
        <dbReference type="ARBA" id="ARBA00022982"/>
    </source>
</evidence>
<evidence type="ECO:0000256" key="7">
    <source>
        <dbReference type="PIRSR" id="PIRSR000027-2"/>
    </source>
</evidence>
<dbReference type="GO" id="GO:0042597">
    <property type="term" value="C:periplasmic space"/>
    <property type="evidence" value="ECO:0007669"/>
    <property type="project" value="InterPro"/>
</dbReference>
<feature type="binding site" description="covalent" evidence="7">
    <location>
        <position position="145"/>
    </location>
    <ligand>
        <name>heme c</name>
        <dbReference type="ChEBI" id="CHEBI:61717"/>
    </ligand>
</feature>
<keyword evidence="11" id="KW-1185">Reference proteome</keyword>
<keyword evidence="4" id="KW-0249">Electron transport</keyword>
<organism evidence="9">
    <name type="scientific">Neisseria leonii</name>
    <dbReference type="NCBI Taxonomy" id="2995413"/>
    <lineage>
        <taxon>Bacteria</taxon>
        <taxon>Pseudomonadati</taxon>
        <taxon>Pseudomonadota</taxon>
        <taxon>Betaproteobacteria</taxon>
        <taxon>Neisseriales</taxon>
        <taxon>Neisseriaceae</taxon>
        <taxon>Neisseria</taxon>
    </lineage>
</organism>
<evidence type="ECO:0000256" key="8">
    <source>
        <dbReference type="SAM" id="SignalP"/>
    </source>
</evidence>
<feature type="binding site" description="axial binding residue" evidence="6">
    <location>
        <position position="146"/>
    </location>
    <ligand>
        <name>heme c</name>
        <dbReference type="ChEBI" id="CHEBI:61717"/>
    </ligand>
    <ligandPart>
        <name>Fe</name>
        <dbReference type="ChEBI" id="CHEBI:18248"/>
    </ligandPart>
</feature>
<dbReference type="EMBL" id="JAPQFL010000002">
    <property type="protein sequence ID" value="MDD9327406.1"/>
    <property type="molecule type" value="Genomic_DNA"/>
</dbReference>
<feature type="chain" id="PRO_5042786805" evidence="8">
    <location>
        <begin position="18"/>
        <end position="153"/>
    </location>
</feature>
<dbReference type="GO" id="GO:0022900">
    <property type="term" value="P:electron transport chain"/>
    <property type="evidence" value="ECO:0007669"/>
    <property type="project" value="InterPro"/>
</dbReference>
<dbReference type="RefSeq" id="WP_274584677.1">
    <property type="nucleotide sequence ID" value="NZ_CP145811.1"/>
</dbReference>
<dbReference type="PIRSF" id="PIRSF000027">
    <property type="entry name" value="Cytc_c_prime"/>
    <property type="match status" value="1"/>
</dbReference>
<keyword evidence="8" id="KW-0732">Signal</keyword>
<evidence type="ECO:0000256" key="1">
    <source>
        <dbReference type="ARBA" id="ARBA00022448"/>
    </source>
</evidence>
<evidence type="ECO:0000313" key="9">
    <source>
        <dbReference type="EMBL" id="MDD9327406.1"/>
    </source>
</evidence>
<comment type="PTM">
    <text evidence="7">Binds 1 heme group per subunit.</text>
</comment>
<reference evidence="9" key="1">
    <citation type="submission" date="2022-10" db="EMBL/GenBank/DDBJ databases">
        <authorList>
            <person name="Boutroux M."/>
        </authorList>
    </citation>
    <scope>NUCLEOTIDE SEQUENCE</scope>
    <source>
        <strain evidence="9">51.81</strain>
    </source>
</reference>
<dbReference type="InterPro" id="IPR002321">
    <property type="entry name" value="Cyt_c_II"/>
</dbReference>
<dbReference type="AlphaFoldDB" id="A0A9X4E3Q3"/>
<dbReference type="GO" id="GO:0005506">
    <property type="term" value="F:iron ion binding"/>
    <property type="evidence" value="ECO:0007669"/>
    <property type="project" value="InterPro"/>
</dbReference>
<dbReference type="SUPFAM" id="SSF47175">
    <property type="entry name" value="Cytochromes"/>
    <property type="match status" value="1"/>
</dbReference>
<evidence type="ECO:0000256" key="6">
    <source>
        <dbReference type="PIRSR" id="PIRSR000027-1"/>
    </source>
</evidence>
<keyword evidence="1" id="KW-0813">Transport</keyword>
<dbReference type="Pfam" id="PF01322">
    <property type="entry name" value="Cytochrom_C_2"/>
    <property type="match status" value="1"/>
</dbReference>
<dbReference type="GO" id="GO:0020037">
    <property type="term" value="F:heme binding"/>
    <property type="evidence" value="ECO:0007669"/>
    <property type="project" value="InterPro"/>
</dbReference>
<dbReference type="InterPro" id="IPR012127">
    <property type="entry name" value="Cyt_c_prime"/>
</dbReference>
<evidence type="ECO:0000313" key="10">
    <source>
        <dbReference type="EMBL" id="WWY02579.1"/>
    </source>
</evidence>
<dbReference type="Gene3D" id="1.20.120.10">
    <property type="entry name" value="Cytochrome c/b562"/>
    <property type="match status" value="1"/>
</dbReference>
<gene>
    <name evidence="9" type="ORF">ORY91_000801</name>
    <name evidence="10" type="ORF">V9W64_07620</name>
</gene>
<dbReference type="PRINTS" id="PR00608">
    <property type="entry name" value="CYTCHROMECII"/>
</dbReference>
<evidence type="ECO:0000256" key="5">
    <source>
        <dbReference type="ARBA" id="ARBA00023004"/>
    </source>
</evidence>
<sequence length="153" mass="16326">MTLRTLLAVTAATLTLAACGGNGSTAAQDKGPISENRTTAFKSMMPEFSAMGKMVKGEETYNVEKFKAAAAVFAENAQKPFEHFQNDTAGNGDALPAIWDKPAEFEAERTKFLNAVNELNNAAQTGSLDNIKAAYGEVGASCKACHDSFRRPK</sequence>
<accession>A0A9X4E3Q3</accession>
<keyword evidence="3 6" id="KW-0479">Metal-binding</keyword>
<reference evidence="10" key="2">
    <citation type="submission" date="2024-02" db="EMBL/GenBank/DDBJ databases">
        <title>Neisseria leonii sp. nov.</title>
        <authorList>
            <person name="Boutroux M."/>
            <person name="Favre-Rochex S."/>
            <person name="Gorgette O."/>
            <person name="Touak G."/>
            <person name="Muhle E."/>
            <person name="Chesneau O."/>
            <person name="Clermont D."/>
            <person name="Rahi P."/>
        </authorList>
    </citation>
    <scope>NUCLEOTIDE SEQUENCE</scope>
    <source>
        <strain evidence="10">51.81</strain>
    </source>
</reference>
<name>A0A9X4E3Q3_9NEIS</name>
<evidence type="ECO:0000313" key="11">
    <source>
        <dbReference type="Proteomes" id="UP001149607"/>
    </source>
</evidence>
<dbReference type="EMBL" id="CP146598">
    <property type="protein sequence ID" value="WWY02579.1"/>
    <property type="molecule type" value="Genomic_DNA"/>
</dbReference>
<feature type="binding site" description="covalent" evidence="7">
    <location>
        <position position="142"/>
    </location>
    <ligand>
        <name>heme c</name>
        <dbReference type="ChEBI" id="CHEBI:61717"/>
    </ligand>
</feature>
<dbReference type="Proteomes" id="UP001149607">
    <property type="component" value="Chromosome"/>
</dbReference>
<evidence type="ECO:0000256" key="3">
    <source>
        <dbReference type="ARBA" id="ARBA00022723"/>
    </source>
</evidence>
<evidence type="ECO:0000256" key="2">
    <source>
        <dbReference type="ARBA" id="ARBA00022617"/>
    </source>
</evidence>
<keyword evidence="5 6" id="KW-0408">Iron</keyword>
<protein>
    <submittedName>
        <fullName evidence="9">Cytochrome c</fullName>
    </submittedName>
</protein>
<proteinExistence type="predicted"/>
<dbReference type="InterPro" id="IPR015984">
    <property type="entry name" value="Cyt_c_prime_subgr"/>
</dbReference>
<dbReference type="InterPro" id="IPR010980">
    <property type="entry name" value="Cyt_c/b562"/>
</dbReference>
<feature type="signal peptide" evidence="8">
    <location>
        <begin position="1"/>
        <end position="17"/>
    </location>
</feature>
<dbReference type="PROSITE" id="PS51257">
    <property type="entry name" value="PROKAR_LIPOPROTEIN"/>
    <property type="match status" value="1"/>
</dbReference>
<keyword evidence="2 7" id="KW-0349">Heme</keyword>